<dbReference type="Pfam" id="PF03992">
    <property type="entry name" value="ABM"/>
    <property type="match status" value="1"/>
</dbReference>
<dbReference type="PANTHER" id="PTHR33336:SF3">
    <property type="entry name" value="ABM DOMAIN-CONTAINING PROTEIN"/>
    <property type="match status" value="1"/>
</dbReference>
<dbReference type="RefSeq" id="WP_282593590.1">
    <property type="nucleotide sequence ID" value="NZ_JAPAAF010000077.1"/>
</dbReference>
<comment type="caution">
    <text evidence="2">The sequence shown here is derived from an EMBL/GenBank/DDBJ whole genome shotgun (WGS) entry which is preliminary data.</text>
</comment>
<dbReference type="AlphaFoldDB" id="A0AA41YDX0"/>
<reference evidence="2" key="1">
    <citation type="submission" date="2022-10" db="EMBL/GenBank/DDBJ databases">
        <title>Gaoshiqiia sediminis gen. nov., sp. nov., isolated from coastal sediment.</title>
        <authorList>
            <person name="Yu W.X."/>
            <person name="Mu D.S."/>
            <person name="Du J.Z."/>
            <person name="Liang Y.Q."/>
        </authorList>
    </citation>
    <scope>NUCLEOTIDE SEQUENCE</scope>
    <source>
        <strain evidence="2">A06</strain>
    </source>
</reference>
<dbReference type="Proteomes" id="UP001163821">
    <property type="component" value="Unassembled WGS sequence"/>
</dbReference>
<dbReference type="SUPFAM" id="SSF54909">
    <property type="entry name" value="Dimeric alpha+beta barrel"/>
    <property type="match status" value="1"/>
</dbReference>
<sequence length="143" mass="16656">MKYLIKGVLLNFAILITFSCKQQVQNENIVELNSLIIRISEIEIEPNYLDEYISILKEESEASVRLESGVISIFPMFQKENPTEIRILEIYASKEAYKSHLQTPHFKHYKTSTLKMVKSLRLVDMDAIDAETMPEIFRKIKSN</sequence>
<protein>
    <submittedName>
        <fullName evidence="2">Antibiotic biosynthesis monooxygenase</fullName>
    </submittedName>
</protein>
<dbReference type="InterPro" id="IPR007138">
    <property type="entry name" value="ABM_dom"/>
</dbReference>
<dbReference type="PANTHER" id="PTHR33336">
    <property type="entry name" value="QUINOL MONOOXYGENASE YGIN-RELATED"/>
    <property type="match status" value="1"/>
</dbReference>
<dbReference type="PROSITE" id="PS51725">
    <property type="entry name" value="ABM"/>
    <property type="match status" value="1"/>
</dbReference>
<name>A0AA41YDX0_9BACT</name>
<dbReference type="Gene3D" id="3.30.70.100">
    <property type="match status" value="1"/>
</dbReference>
<organism evidence="2 3">
    <name type="scientific">Gaoshiqia sediminis</name>
    <dbReference type="NCBI Taxonomy" id="2986998"/>
    <lineage>
        <taxon>Bacteria</taxon>
        <taxon>Pseudomonadati</taxon>
        <taxon>Bacteroidota</taxon>
        <taxon>Bacteroidia</taxon>
        <taxon>Marinilabiliales</taxon>
        <taxon>Prolixibacteraceae</taxon>
        <taxon>Gaoshiqia</taxon>
    </lineage>
</organism>
<evidence type="ECO:0000313" key="3">
    <source>
        <dbReference type="Proteomes" id="UP001163821"/>
    </source>
</evidence>
<dbReference type="EMBL" id="JAPAAF010000077">
    <property type="protein sequence ID" value="MCW0485005.1"/>
    <property type="molecule type" value="Genomic_DNA"/>
</dbReference>
<dbReference type="InterPro" id="IPR050744">
    <property type="entry name" value="AI-2_Isomerase_LsrG"/>
</dbReference>
<gene>
    <name evidence="2" type="ORF">N2K84_19910</name>
</gene>
<dbReference type="InterPro" id="IPR011008">
    <property type="entry name" value="Dimeric_a/b-barrel"/>
</dbReference>
<keyword evidence="2" id="KW-0560">Oxidoreductase</keyword>
<evidence type="ECO:0000259" key="1">
    <source>
        <dbReference type="PROSITE" id="PS51725"/>
    </source>
</evidence>
<accession>A0AA41YDX0</accession>
<proteinExistence type="predicted"/>
<dbReference type="GO" id="GO:0004497">
    <property type="term" value="F:monooxygenase activity"/>
    <property type="evidence" value="ECO:0007669"/>
    <property type="project" value="UniProtKB-KW"/>
</dbReference>
<feature type="domain" description="ABM" evidence="1">
    <location>
        <begin position="36"/>
        <end position="128"/>
    </location>
</feature>
<dbReference type="PROSITE" id="PS51257">
    <property type="entry name" value="PROKAR_LIPOPROTEIN"/>
    <property type="match status" value="1"/>
</dbReference>
<evidence type="ECO:0000313" key="2">
    <source>
        <dbReference type="EMBL" id="MCW0485005.1"/>
    </source>
</evidence>
<keyword evidence="3" id="KW-1185">Reference proteome</keyword>
<keyword evidence="2" id="KW-0503">Monooxygenase</keyword>